<comment type="caution">
    <text evidence="1">The sequence shown here is derived from an EMBL/GenBank/DDBJ whole genome shotgun (WGS) entry which is preliminary data.</text>
</comment>
<organism evidence="1 2">
    <name type="scientific">Citrus sinensis</name>
    <name type="common">Sweet orange</name>
    <name type="synonym">Citrus aurantium var. sinensis</name>
    <dbReference type="NCBI Taxonomy" id="2711"/>
    <lineage>
        <taxon>Eukaryota</taxon>
        <taxon>Viridiplantae</taxon>
        <taxon>Streptophyta</taxon>
        <taxon>Embryophyta</taxon>
        <taxon>Tracheophyta</taxon>
        <taxon>Spermatophyta</taxon>
        <taxon>Magnoliopsida</taxon>
        <taxon>eudicotyledons</taxon>
        <taxon>Gunneridae</taxon>
        <taxon>Pentapetalae</taxon>
        <taxon>rosids</taxon>
        <taxon>malvids</taxon>
        <taxon>Sapindales</taxon>
        <taxon>Rutaceae</taxon>
        <taxon>Aurantioideae</taxon>
        <taxon>Citrus</taxon>
    </lineage>
</organism>
<sequence>MSKGKEKVIEIEDDELDFLPSLLADPAFHHGVPLEPFRSSVVTSARRMSPQITSSTGNSGDEGTSGLEDTLSEDQGDDYDEMSSPGTLRLDRRRKVGGRALSDHYAIDFITCTTTVDELDNLRARYGILDDIPFRISGKKDTPSRPPRGYVTLFLESFKLGLRCPLEPYFAQMLNGLNLPPSQLNPNRWRVLSGLFILWDRCCQSEPTVDEMKHLYQLKSSPKDAGWYYFQSSTKTRKPITDLPTGGGGNWKKKFFFAGGPWGQVAQIDGKDYRVLPRFVVPCCLLALDVLSL</sequence>
<evidence type="ECO:0000313" key="1">
    <source>
        <dbReference type="EMBL" id="KAH9779631.1"/>
    </source>
</evidence>
<keyword evidence="2" id="KW-1185">Reference proteome</keyword>
<dbReference type="EMBL" id="CM039172">
    <property type="protein sequence ID" value="KAH9779631.1"/>
    <property type="molecule type" value="Genomic_DNA"/>
</dbReference>
<evidence type="ECO:0000313" key="2">
    <source>
        <dbReference type="Proteomes" id="UP000829398"/>
    </source>
</evidence>
<name>A0ACB8M246_CITSI</name>
<reference evidence="2" key="1">
    <citation type="journal article" date="2023" name="Hortic. Res.">
        <title>A chromosome-level phased genome enabling allele-level studies in sweet orange: a case study on citrus Huanglongbing tolerance.</title>
        <authorList>
            <person name="Wu B."/>
            <person name="Yu Q."/>
            <person name="Deng Z."/>
            <person name="Duan Y."/>
            <person name="Luo F."/>
            <person name="Gmitter F. Jr."/>
        </authorList>
    </citation>
    <scope>NUCLEOTIDE SEQUENCE [LARGE SCALE GENOMIC DNA]</scope>
    <source>
        <strain evidence="2">cv. Valencia</strain>
    </source>
</reference>
<proteinExistence type="predicted"/>
<gene>
    <name evidence="1" type="ORF">KPL71_007769</name>
</gene>
<dbReference type="Proteomes" id="UP000829398">
    <property type="component" value="Chromosome 3"/>
</dbReference>
<protein>
    <submittedName>
        <fullName evidence="1">Uncharacterized protein</fullName>
    </submittedName>
</protein>
<accession>A0ACB8M246</accession>